<dbReference type="InterPro" id="IPR011650">
    <property type="entry name" value="Peptidase_M20_dimer"/>
</dbReference>
<proteinExistence type="inferred from homology"/>
<evidence type="ECO:0000256" key="6">
    <source>
        <dbReference type="PIRSR" id="PIRSR037217-1"/>
    </source>
</evidence>
<feature type="binding site" evidence="7">
    <location>
        <position position="509"/>
    </location>
    <ligand>
        <name>Zn(2+)</name>
        <dbReference type="ChEBI" id="CHEBI:29105"/>
        <label>1</label>
    </ligand>
</feature>
<dbReference type="GO" id="GO:0004181">
    <property type="term" value="F:metallocarboxypeptidase activity"/>
    <property type="evidence" value="ECO:0007669"/>
    <property type="project" value="InterPro"/>
</dbReference>
<keyword evidence="10" id="KW-1185">Reference proteome</keyword>
<reference evidence="9 10" key="1">
    <citation type="journal article" date="2016" name="Proc. Natl. Acad. Sci. U.S.A.">
        <title>Comparative genomics of biotechnologically important yeasts.</title>
        <authorList>
            <person name="Riley R."/>
            <person name="Haridas S."/>
            <person name="Wolfe K.H."/>
            <person name="Lopes M.R."/>
            <person name="Hittinger C.T."/>
            <person name="Goeker M."/>
            <person name="Salamov A.A."/>
            <person name="Wisecaver J.H."/>
            <person name="Long T.M."/>
            <person name="Calvey C.H."/>
            <person name="Aerts A.L."/>
            <person name="Barry K.W."/>
            <person name="Choi C."/>
            <person name="Clum A."/>
            <person name="Coughlan A.Y."/>
            <person name="Deshpande S."/>
            <person name="Douglass A.P."/>
            <person name="Hanson S.J."/>
            <person name="Klenk H.-P."/>
            <person name="LaButti K.M."/>
            <person name="Lapidus A."/>
            <person name="Lindquist E.A."/>
            <person name="Lipzen A.M."/>
            <person name="Meier-Kolthoff J.P."/>
            <person name="Ohm R.A."/>
            <person name="Otillar R.P."/>
            <person name="Pangilinan J.L."/>
            <person name="Peng Y."/>
            <person name="Rokas A."/>
            <person name="Rosa C.A."/>
            <person name="Scheuner C."/>
            <person name="Sibirny A.A."/>
            <person name="Slot J.C."/>
            <person name="Stielow J.B."/>
            <person name="Sun H."/>
            <person name="Kurtzman C.P."/>
            <person name="Blackwell M."/>
            <person name="Grigoriev I.V."/>
            <person name="Jeffries T.W."/>
        </authorList>
    </citation>
    <scope>NUCLEOTIDE SEQUENCE [LARGE SCALE GENOMIC DNA]</scope>
    <source>
        <strain evidence="10">ATCC 58044 / CBS 1984 / NCYC 433 / NRRL Y-366-8</strain>
    </source>
</reference>
<evidence type="ECO:0000256" key="5">
    <source>
        <dbReference type="ARBA" id="ARBA00022833"/>
    </source>
</evidence>
<dbReference type="InterPro" id="IPR017141">
    <property type="entry name" value="Pept_M20_carboxypep"/>
</dbReference>
<organism evidence="9 10">
    <name type="scientific">Wickerhamomyces anomalus (strain ATCC 58044 / CBS 1984 / NCYC 433 / NRRL Y-366-8)</name>
    <name type="common">Yeast</name>
    <name type="synonym">Hansenula anomala</name>
    <dbReference type="NCBI Taxonomy" id="683960"/>
    <lineage>
        <taxon>Eukaryota</taxon>
        <taxon>Fungi</taxon>
        <taxon>Dikarya</taxon>
        <taxon>Ascomycota</taxon>
        <taxon>Saccharomycotina</taxon>
        <taxon>Saccharomycetes</taxon>
        <taxon>Phaffomycetales</taxon>
        <taxon>Wickerhamomycetaceae</taxon>
        <taxon>Wickerhamomyces</taxon>
    </lineage>
</organism>
<dbReference type="GO" id="GO:0046872">
    <property type="term" value="F:metal ion binding"/>
    <property type="evidence" value="ECO:0007669"/>
    <property type="project" value="UniProtKB-KW"/>
</dbReference>
<sequence length="539" mass="60599">MILSLISYSIYTHISCFNETAIEIPPNPYANIKPLRPSDSKKAHFIYTDPEFRNKSLETYQGILQIPTEVYDFTQRPEIDISGWEPFLKLHEYLEETFPLVFKHLKVEKINKLGLIVTYQGSDSSLPPLLLTAHQDVVPVDTDTLKSWKYPPYSAHFDGQFVWARGSADTKNLLSGIFETFEELLKDGVKPKRTIIFAGGYDEEAIGRYDGAVSLSSFLEERYGHKSFYGLVDEGGSVSKFGDSWIATPSIGEKGYLDIYIELFVPGGHSSIPPDHTSIGIVGELTTLIESNPYPSVLTLDNPILDLLRTVGETSNELDDSIRYDYIHAKFDEGALKRTLERLTKEKGTKYLVRTSQAIDIIQAGVKINALPEVLTLGINHRISLELTADEIIHNVVGHVEKIAKKHNLGLTWNNSEVILDTTDEGHFNVYSVQALDPSPLSTTNDKTWDVFASSIKHTYDDIVFKSSNDTISVAPSLVGGYTDASRYWPLTDHVYRFIAATGAGYDIHAINERFEFDSHLQTIAFLYDYILNVNEYDS</sequence>
<feature type="active site" evidence="6">
    <location>
        <position position="136"/>
    </location>
</feature>
<keyword evidence="3 7" id="KW-0479">Metal-binding</keyword>
<feature type="binding site" evidence="7">
    <location>
        <position position="134"/>
    </location>
    <ligand>
        <name>Zn(2+)</name>
        <dbReference type="ChEBI" id="CHEBI:29105"/>
        <label>2</label>
    </ligand>
</feature>
<dbReference type="PANTHER" id="PTHR45962:SF1">
    <property type="entry name" value="N-FATTY-ACYL-AMINO ACID SYNTHASE_HYDROLASE PM20D1"/>
    <property type="match status" value="1"/>
</dbReference>
<dbReference type="RefSeq" id="XP_019041709.1">
    <property type="nucleotide sequence ID" value="XM_019185391.1"/>
</dbReference>
<keyword evidence="4" id="KW-0378">Hydrolase</keyword>
<dbReference type="Proteomes" id="UP000094112">
    <property type="component" value="Unassembled WGS sequence"/>
</dbReference>
<evidence type="ECO:0000256" key="3">
    <source>
        <dbReference type="ARBA" id="ARBA00022723"/>
    </source>
</evidence>
<dbReference type="SUPFAM" id="SSF53187">
    <property type="entry name" value="Zn-dependent exopeptidases"/>
    <property type="match status" value="1"/>
</dbReference>
<dbReference type="EMBL" id="KV454208">
    <property type="protein sequence ID" value="ODQ62502.1"/>
    <property type="molecule type" value="Genomic_DNA"/>
</dbReference>
<dbReference type="InterPro" id="IPR047177">
    <property type="entry name" value="Pept_M20A"/>
</dbReference>
<dbReference type="PROSITE" id="PS00758">
    <property type="entry name" value="ARGE_DAPE_CPG2_1"/>
    <property type="match status" value="1"/>
</dbReference>
<dbReference type="SUPFAM" id="SSF55031">
    <property type="entry name" value="Bacterial exopeptidase dimerisation domain"/>
    <property type="match status" value="1"/>
</dbReference>
<evidence type="ECO:0000313" key="10">
    <source>
        <dbReference type="Proteomes" id="UP000094112"/>
    </source>
</evidence>
<evidence type="ECO:0000256" key="4">
    <source>
        <dbReference type="ARBA" id="ARBA00022801"/>
    </source>
</evidence>
<gene>
    <name evidence="9" type="ORF">WICANDRAFT_82524</name>
</gene>
<dbReference type="Pfam" id="PF07687">
    <property type="entry name" value="M20_dimer"/>
    <property type="match status" value="1"/>
</dbReference>
<dbReference type="GO" id="GO:0000328">
    <property type="term" value="C:fungal-type vacuole lumen"/>
    <property type="evidence" value="ECO:0007669"/>
    <property type="project" value="TreeGrafter"/>
</dbReference>
<feature type="binding site" evidence="7">
    <location>
        <position position="169"/>
    </location>
    <ligand>
        <name>Zn(2+)</name>
        <dbReference type="ChEBI" id="CHEBI:29105"/>
        <label>1</label>
    </ligand>
</feature>
<keyword evidence="2" id="KW-0645">Protease</keyword>
<feature type="active site" description="Proton acceptor" evidence="6">
    <location>
        <position position="203"/>
    </location>
</feature>
<dbReference type="Pfam" id="PF01546">
    <property type="entry name" value="Peptidase_M20"/>
    <property type="match status" value="1"/>
</dbReference>
<dbReference type="STRING" id="683960.A0A1E3PC10"/>
<dbReference type="AlphaFoldDB" id="A0A1E3PC10"/>
<comment type="similarity">
    <text evidence="1">Belongs to the peptidase M20A family.</text>
</comment>
<feature type="binding site" evidence="7">
    <location>
        <position position="169"/>
    </location>
    <ligand>
        <name>Zn(2+)</name>
        <dbReference type="ChEBI" id="CHEBI:29105"/>
        <label>2</label>
    </ligand>
</feature>
<feature type="domain" description="Peptidase M20 dimerisation" evidence="8">
    <location>
        <begin position="307"/>
        <end position="407"/>
    </location>
</feature>
<evidence type="ECO:0000256" key="1">
    <source>
        <dbReference type="ARBA" id="ARBA00006247"/>
    </source>
</evidence>
<name>A0A1E3PC10_WICAA</name>
<dbReference type="GeneID" id="30202637"/>
<dbReference type="Gene3D" id="1.10.150.900">
    <property type="match status" value="1"/>
</dbReference>
<dbReference type="GO" id="GO:0051603">
    <property type="term" value="P:proteolysis involved in protein catabolic process"/>
    <property type="evidence" value="ECO:0007669"/>
    <property type="project" value="TreeGrafter"/>
</dbReference>
<dbReference type="InterPro" id="IPR002933">
    <property type="entry name" value="Peptidase_M20"/>
</dbReference>
<dbReference type="InterPro" id="IPR001261">
    <property type="entry name" value="ArgE/DapE_CS"/>
</dbReference>
<dbReference type="InterPro" id="IPR036264">
    <property type="entry name" value="Bact_exopeptidase_dim_dom"/>
</dbReference>
<dbReference type="CDD" id="cd05674">
    <property type="entry name" value="M20_yscS"/>
    <property type="match status" value="1"/>
</dbReference>
<protein>
    <recommendedName>
        <fullName evidence="8">Peptidase M20 dimerisation domain-containing protein</fullName>
    </recommendedName>
</protein>
<feature type="binding site" evidence="7">
    <location>
        <position position="233"/>
    </location>
    <ligand>
        <name>Zn(2+)</name>
        <dbReference type="ChEBI" id="CHEBI:29105"/>
        <label>2</label>
    </ligand>
</feature>
<evidence type="ECO:0000313" key="9">
    <source>
        <dbReference type="EMBL" id="ODQ62502.1"/>
    </source>
</evidence>
<keyword evidence="5 7" id="KW-0862">Zinc</keyword>
<dbReference type="Gene3D" id="3.40.630.10">
    <property type="entry name" value="Zn peptidases"/>
    <property type="match status" value="1"/>
</dbReference>
<feature type="binding site" evidence="7">
    <location>
        <position position="204"/>
    </location>
    <ligand>
        <name>Zn(2+)</name>
        <dbReference type="ChEBI" id="CHEBI:29105"/>
        <label>1</label>
    </ligand>
</feature>
<accession>A0A1E3PC10</accession>
<dbReference type="PANTHER" id="PTHR45962">
    <property type="entry name" value="N-FATTY-ACYL-AMINO ACID SYNTHASE/HYDROLASE PM20D1"/>
    <property type="match status" value="1"/>
</dbReference>
<evidence type="ECO:0000256" key="2">
    <source>
        <dbReference type="ARBA" id="ARBA00022670"/>
    </source>
</evidence>
<evidence type="ECO:0000256" key="7">
    <source>
        <dbReference type="PIRSR" id="PIRSR037217-2"/>
    </source>
</evidence>
<dbReference type="OrthoDB" id="3064516at2759"/>
<dbReference type="PIRSF" id="PIRSF037217">
    <property type="entry name" value="Carboxypeptidase_S"/>
    <property type="match status" value="1"/>
</dbReference>
<evidence type="ECO:0000259" key="8">
    <source>
        <dbReference type="Pfam" id="PF07687"/>
    </source>
</evidence>